<keyword evidence="2" id="KW-0472">Membrane</keyword>
<feature type="transmembrane region" description="Helical" evidence="2">
    <location>
        <begin position="101"/>
        <end position="126"/>
    </location>
</feature>
<evidence type="ECO:0000256" key="2">
    <source>
        <dbReference type="SAM" id="Phobius"/>
    </source>
</evidence>
<gene>
    <name evidence="3" type="ORF">GCM10010305_02130</name>
</gene>
<dbReference type="RefSeq" id="WP_189974449.1">
    <property type="nucleotide sequence ID" value="NZ_BMUL01000001.1"/>
</dbReference>
<feature type="region of interest" description="Disordered" evidence="1">
    <location>
        <begin position="1"/>
        <end position="87"/>
    </location>
</feature>
<name>A0A918SQP9_9ACTN</name>
<keyword evidence="4" id="KW-1185">Reference proteome</keyword>
<organism evidence="3 4">
    <name type="scientific">Streptomyces termitum</name>
    <dbReference type="NCBI Taxonomy" id="67368"/>
    <lineage>
        <taxon>Bacteria</taxon>
        <taxon>Bacillati</taxon>
        <taxon>Actinomycetota</taxon>
        <taxon>Actinomycetes</taxon>
        <taxon>Kitasatosporales</taxon>
        <taxon>Streptomycetaceae</taxon>
        <taxon>Streptomyces</taxon>
    </lineage>
</organism>
<accession>A0A918SQP9</accession>
<dbReference type="AlphaFoldDB" id="A0A918SQP9"/>
<protein>
    <submittedName>
        <fullName evidence="3">Uncharacterized protein</fullName>
    </submittedName>
</protein>
<evidence type="ECO:0000313" key="3">
    <source>
        <dbReference type="EMBL" id="GHA64234.1"/>
    </source>
</evidence>
<feature type="transmembrane region" description="Helical" evidence="2">
    <location>
        <begin position="168"/>
        <end position="186"/>
    </location>
</feature>
<reference evidence="3" key="1">
    <citation type="journal article" date="2014" name="Int. J. Syst. Evol. Microbiol.">
        <title>Complete genome sequence of Corynebacterium casei LMG S-19264T (=DSM 44701T), isolated from a smear-ripened cheese.</title>
        <authorList>
            <consortium name="US DOE Joint Genome Institute (JGI-PGF)"/>
            <person name="Walter F."/>
            <person name="Albersmeier A."/>
            <person name="Kalinowski J."/>
            <person name="Ruckert C."/>
        </authorList>
    </citation>
    <scope>NUCLEOTIDE SEQUENCE</scope>
    <source>
        <strain evidence="3">JCM 4518</strain>
    </source>
</reference>
<reference evidence="3" key="2">
    <citation type="submission" date="2020-09" db="EMBL/GenBank/DDBJ databases">
        <authorList>
            <person name="Sun Q."/>
            <person name="Ohkuma M."/>
        </authorList>
    </citation>
    <scope>NUCLEOTIDE SEQUENCE</scope>
    <source>
        <strain evidence="3">JCM 4518</strain>
    </source>
</reference>
<feature type="compositionally biased region" description="Low complexity" evidence="1">
    <location>
        <begin position="52"/>
        <end position="72"/>
    </location>
</feature>
<proteinExistence type="predicted"/>
<dbReference type="EMBL" id="BMUL01000001">
    <property type="protein sequence ID" value="GHA64234.1"/>
    <property type="molecule type" value="Genomic_DNA"/>
</dbReference>
<sequence>MTTRPADAPTETAPAAPSTAAPAATVTGPAPAATVTGPAAGAAPEPVPAAPAPAGTITGPAAATPAAPVGEAPGREAPDPAASVREADAEADARVTRRLRWLALGGYFFLLGCLALVVVLVLGDALDGDGRGGPFTDAAFWAVPAGAAIGLVPLAAPRGLLPPVRRTVLVVAQYGAGVLAVLLQIADMV</sequence>
<keyword evidence="2" id="KW-0812">Transmembrane</keyword>
<evidence type="ECO:0000256" key="1">
    <source>
        <dbReference type="SAM" id="MobiDB-lite"/>
    </source>
</evidence>
<evidence type="ECO:0000313" key="4">
    <source>
        <dbReference type="Proteomes" id="UP000644020"/>
    </source>
</evidence>
<keyword evidence="2" id="KW-1133">Transmembrane helix</keyword>
<feature type="compositionally biased region" description="Low complexity" evidence="1">
    <location>
        <begin position="1"/>
        <end position="44"/>
    </location>
</feature>
<feature type="transmembrane region" description="Helical" evidence="2">
    <location>
        <begin position="138"/>
        <end position="156"/>
    </location>
</feature>
<dbReference type="Proteomes" id="UP000644020">
    <property type="component" value="Unassembled WGS sequence"/>
</dbReference>
<comment type="caution">
    <text evidence="3">The sequence shown here is derived from an EMBL/GenBank/DDBJ whole genome shotgun (WGS) entry which is preliminary data.</text>
</comment>